<dbReference type="OrthoDB" id="10480660at2759"/>
<evidence type="ECO:0000313" key="3">
    <source>
        <dbReference type="Proteomes" id="UP000444721"/>
    </source>
</evidence>
<keyword evidence="3" id="KW-1185">Reference proteome</keyword>
<name>A0A6A5C6J0_NAEFO</name>
<dbReference type="Proteomes" id="UP000444721">
    <property type="component" value="Unassembled WGS sequence"/>
</dbReference>
<dbReference type="RefSeq" id="XP_044566153.1">
    <property type="nucleotide sequence ID" value="XM_044702578.1"/>
</dbReference>
<dbReference type="AlphaFoldDB" id="A0A6A5C6J0"/>
<dbReference type="VEuPathDB" id="AmoebaDB:FDP41_012097"/>
<evidence type="ECO:0000313" key="2">
    <source>
        <dbReference type="EMBL" id="KAF0981440.1"/>
    </source>
</evidence>
<dbReference type="GeneID" id="68119312"/>
<protein>
    <submittedName>
        <fullName evidence="2">Uncharacterized protein</fullName>
    </submittedName>
</protein>
<accession>A0A6A5C6J0</accession>
<comment type="caution">
    <text evidence="2">The sequence shown here is derived from an EMBL/GenBank/DDBJ whole genome shotgun (WGS) entry which is preliminary data.</text>
</comment>
<evidence type="ECO:0000256" key="1">
    <source>
        <dbReference type="SAM" id="MobiDB-lite"/>
    </source>
</evidence>
<feature type="region of interest" description="Disordered" evidence="1">
    <location>
        <begin position="148"/>
        <end position="177"/>
    </location>
</feature>
<sequence length="177" mass="20654">MPPPSSSKKKKSSSSPTKSTPSSILSGYSPLHREGYLAFVHFFFNTLSNLEKQGRFEHRDLLISRFLSRLSVEELRNLIDFYGLVNPTIATLVQTHKRKYEPEEEASPYNVSKERERLRQLVLSQPFVTKFARDDGIEMKEKLHAFNDVHPEDDKEEQKLEIWEQGNEEEAKKRKQC</sequence>
<proteinExistence type="predicted"/>
<organism evidence="2 3">
    <name type="scientific">Naegleria fowleri</name>
    <name type="common">Brain eating amoeba</name>
    <dbReference type="NCBI Taxonomy" id="5763"/>
    <lineage>
        <taxon>Eukaryota</taxon>
        <taxon>Discoba</taxon>
        <taxon>Heterolobosea</taxon>
        <taxon>Tetramitia</taxon>
        <taxon>Eutetramitia</taxon>
        <taxon>Vahlkampfiidae</taxon>
        <taxon>Naegleria</taxon>
    </lineage>
</organism>
<dbReference type="VEuPathDB" id="AmoebaDB:NF0131100"/>
<reference evidence="2 3" key="1">
    <citation type="journal article" date="2019" name="Sci. Rep.">
        <title>Nanopore sequencing improves the draft genome of the human pathogenic amoeba Naegleria fowleri.</title>
        <authorList>
            <person name="Liechti N."/>
            <person name="Schurch N."/>
            <person name="Bruggmann R."/>
            <person name="Wittwer M."/>
        </authorList>
    </citation>
    <scope>NUCLEOTIDE SEQUENCE [LARGE SCALE GENOMIC DNA]</scope>
    <source>
        <strain evidence="2 3">ATCC 30894</strain>
    </source>
</reference>
<feature type="region of interest" description="Disordered" evidence="1">
    <location>
        <begin position="1"/>
        <end position="26"/>
    </location>
</feature>
<gene>
    <name evidence="2" type="ORF">FDP41_012097</name>
</gene>
<feature type="compositionally biased region" description="Low complexity" evidence="1">
    <location>
        <begin position="13"/>
        <end position="23"/>
    </location>
</feature>
<dbReference type="EMBL" id="VFQX01000013">
    <property type="protein sequence ID" value="KAF0981440.1"/>
    <property type="molecule type" value="Genomic_DNA"/>
</dbReference>
<feature type="compositionally biased region" description="Basic and acidic residues" evidence="1">
    <location>
        <begin position="148"/>
        <end position="162"/>
    </location>
</feature>